<evidence type="ECO:0000256" key="1">
    <source>
        <dbReference type="ARBA" id="ARBA00004123"/>
    </source>
</evidence>
<keyword evidence="8" id="KW-0732">Signal</keyword>
<dbReference type="InterPro" id="IPR013087">
    <property type="entry name" value="Znf_C2H2_type"/>
</dbReference>
<dbReference type="PROSITE" id="PS50157">
    <property type="entry name" value="ZINC_FINGER_C2H2_2"/>
    <property type="match status" value="1"/>
</dbReference>
<sequence length="372" mass="43528">MWLSGVLLLICHYQMVSTSKTIMTNEISMPSLGHKGRSDPLLMYNTSPSNATQISSSLPTPFKLPNTNIKPEFLLHDLLRPFTPIPEMPPAKKRRPRRLEEEFLKCSGCEERVQCTNHGHIVAHARKHFPIRNFGCTQCSYSSNMWNSISTHMQSIHSIQNPDPIKNQPEESPEFKILLNELFPHLKTQLERVRMVLMRRNHLEGGQNDKSAEEVIQMKNQMNERRNPIYRCIECDINGQVETPRGSELFPNSPLINHIRRNHDAELKQYKCEECGYTNAVAWVIRCHIFYRHMKRASSVEPIKMEKIDWRVQLPKFYPDLVRRKILSVDQEEQELTLLANNRLFTDKMLREDDMAREEEATKTTNYNNVFK</sequence>
<dbReference type="PANTHER" id="PTHR24388:SF54">
    <property type="entry name" value="PROTEIN ESCARGOT"/>
    <property type="match status" value="1"/>
</dbReference>
<keyword evidence="6" id="KW-0539">Nucleus</keyword>
<evidence type="ECO:0000256" key="2">
    <source>
        <dbReference type="ARBA" id="ARBA00022723"/>
    </source>
</evidence>
<evidence type="ECO:0000256" key="3">
    <source>
        <dbReference type="ARBA" id="ARBA00022737"/>
    </source>
</evidence>
<evidence type="ECO:0000256" key="7">
    <source>
        <dbReference type="PROSITE-ProRule" id="PRU00042"/>
    </source>
</evidence>
<keyword evidence="10" id="KW-1185">Reference proteome</keyword>
<dbReference type="PANTHER" id="PTHR24388">
    <property type="entry name" value="ZINC FINGER PROTEIN"/>
    <property type="match status" value="1"/>
</dbReference>
<evidence type="ECO:0000256" key="5">
    <source>
        <dbReference type="ARBA" id="ARBA00022833"/>
    </source>
</evidence>
<keyword evidence="3" id="KW-0677">Repeat</keyword>
<protein>
    <submittedName>
        <fullName evidence="11">C2H2-type domain-containing protein</fullName>
    </submittedName>
</protein>
<evidence type="ECO:0000313" key="10">
    <source>
        <dbReference type="Proteomes" id="UP000095282"/>
    </source>
</evidence>
<dbReference type="STRING" id="1561998.A0A1I7U3W8"/>
<dbReference type="Proteomes" id="UP000095282">
    <property type="component" value="Unplaced"/>
</dbReference>
<dbReference type="WBParaSite" id="Csp11.Scaffold629.g14590.t1">
    <property type="protein sequence ID" value="Csp11.Scaffold629.g14590.t1"/>
    <property type="gene ID" value="Csp11.Scaffold629.g14590"/>
</dbReference>
<comment type="subcellular location">
    <subcellularLocation>
        <location evidence="1">Nucleus</location>
    </subcellularLocation>
</comment>
<dbReference type="GO" id="GO:0005634">
    <property type="term" value="C:nucleus"/>
    <property type="evidence" value="ECO:0007669"/>
    <property type="project" value="UniProtKB-SubCell"/>
</dbReference>
<dbReference type="eggNOG" id="KOG1721">
    <property type="taxonomic scope" value="Eukaryota"/>
</dbReference>
<keyword evidence="2" id="KW-0479">Metal-binding</keyword>
<accession>A0A1I7U3W8</accession>
<organism evidence="10 11">
    <name type="scientific">Caenorhabditis tropicalis</name>
    <dbReference type="NCBI Taxonomy" id="1561998"/>
    <lineage>
        <taxon>Eukaryota</taxon>
        <taxon>Metazoa</taxon>
        <taxon>Ecdysozoa</taxon>
        <taxon>Nematoda</taxon>
        <taxon>Chromadorea</taxon>
        <taxon>Rhabditida</taxon>
        <taxon>Rhabditina</taxon>
        <taxon>Rhabditomorpha</taxon>
        <taxon>Rhabditoidea</taxon>
        <taxon>Rhabditidae</taxon>
        <taxon>Peloderinae</taxon>
        <taxon>Caenorhabditis</taxon>
    </lineage>
</organism>
<dbReference type="AlphaFoldDB" id="A0A1I7U3W8"/>
<keyword evidence="4 7" id="KW-0863">Zinc-finger</keyword>
<feature type="chain" id="PRO_5009308393" evidence="8">
    <location>
        <begin position="19"/>
        <end position="372"/>
    </location>
</feature>
<name>A0A1I7U3W8_9PELO</name>
<evidence type="ECO:0000256" key="8">
    <source>
        <dbReference type="SAM" id="SignalP"/>
    </source>
</evidence>
<evidence type="ECO:0000259" key="9">
    <source>
        <dbReference type="PROSITE" id="PS50157"/>
    </source>
</evidence>
<reference evidence="11" key="1">
    <citation type="submission" date="2016-11" db="UniProtKB">
        <authorList>
            <consortium name="WormBaseParasite"/>
        </authorList>
    </citation>
    <scope>IDENTIFICATION</scope>
</reference>
<dbReference type="GO" id="GO:0000981">
    <property type="term" value="F:DNA-binding transcription factor activity, RNA polymerase II-specific"/>
    <property type="evidence" value="ECO:0007669"/>
    <property type="project" value="TreeGrafter"/>
</dbReference>
<evidence type="ECO:0000313" key="11">
    <source>
        <dbReference type="WBParaSite" id="Csp11.Scaffold629.g14590.t1"/>
    </source>
</evidence>
<dbReference type="InterPro" id="IPR050527">
    <property type="entry name" value="Snail/Krueppel_Znf"/>
</dbReference>
<evidence type="ECO:0000256" key="4">
    <source>
        <dbReference type="ARBA" id="ARBA00022771"/>
    </source>
</evidence>
<dbReference type="SMART" id="SM00355">
    <property type="entry name" value="ZnF_C2H2"/>
    <property type="match status" value="4"/>
</dbReference>
<feature type="signal peptide" evidence="8">
    <location>
        <begin position="1"/>
        <end position="18"/>
    </location>
</feature>
<keyword evidence="5" id="KW-0862">Zinc</keyword>
<evidence type="ECO:0000256" key="6">
    <source>
        <dbReference type="ARBA" id="ARBA00023242"/>
    </source>
</evidence>
<dbReference type="GO" id="GO:0008270">
    <property type="term" value="F:zinc ion binding"/>
    <property type="evidence" value="ECO:0007669"/>
    <property type="project" value="UniProtKB-KW"/>
</dbReference>
<dbReference type="Gene3D" id="3.30.160.60">
    <property type="entry name" value="Classic Zinc Finger"/>
    <property type="match status" value="1"/>
</dbReference>
<dbReference type="GO" id="GO:0000978">
    <property type="term" value="F:RNA polymerase II cis-regulatory region sequence-specific DNA binding"/>
    <property type="evidence" value="ECO:0007669"/>
    <property type="project" value="TreeGrafter"/>
</dbReference>
<feature type="domain" description="C2H2-type" evidence="9">
    <location>
        <begin position="134"/>
        <end position="162"/>
    </location>
</feature>
<proteinExistence type="predicted"/>